<dbReference type="RefSeq" id="XP_025433140.1">
    <property type="nucleotide sequence ID" value="XM_025577272.1"/>
</dbReference>
<dbReference type="AlphaFoldDB" id="A0A319A4U1"/>
<name>A0A319A4U1_9EURO</name>
<protein>
    <submittedName>
        <fullName evidence="1">Uncharacterized protein</fullName>
    </submittedName>
</protein>
<dbReference type="STRING" id="1450539.A0A319A4U1"/>
<gene>
    <name evidence="1" type="ORF">BP01DRAFT_381001</name>
</gene>
<dbReference type="GeneID" id="37078501"/>
<dbReference type="EMBL" id="KZ821225">
    <property type="protein sequence ID" value="PYH47158.1"/>
    <property type="molecule type" value="Genomic_DNA"/>
</dbReference>
<proteinExistence type="predicted"/>
<sequence>MFCSFAFSSLIKSCSVVGNAGFMSRHHGSPRVIERVVESFLVDGSGDFGGTSDWAVDLNETYVSNGTGSKLSSGLEVDLTVCDYSMTFASLTDLSAQAGSLRTVCIGAYTLQVLIDMLDTACTNYTNVNNDYDEMFGYYVTYIIKLIASTLSNEFMFNQSATTQWEKMPVLGTGMNYFDCNPGDGTDIPCIKLNTSYTYKEAIAEKTTALTLTNSDGYKAALANFGLEADWVTLGDYEKDLDFVAPHASKKFEYKFTGFPIQNDTMVVPNPKDIVTKGLGSIPDLKTSMQATLLDIMMGVWTNGTSSDAALAYSILVFLLVQAVDEMAQAKALGIYDTVDDPSSAVVSIIGMLLGVDAIAKVSCDGQGIASVAKLRRAMTSDEVAAMGSIFKANDDKLQAIIKVCKSQDRHFDTHTHTPFETVHRLSSFLDGRV</sequence>
<evidence type="ECO:0000313" key="2">
    <source>
        <dbReference type="Proteomes" id="UP000248349"/>
    </source>
</evidence>
<dbReference type="OrthoDB" id="73875at2759"/>
<accession>A0A319A4U1</accession>
<dbReference type="Proteomes" id="UP000248349">
    <property type="component" value="Unassembled WGS sequence"/>
</dbReference>
<evidence type="ECO:0000313" key="1">
    <source>
        <dbReference type="EMBL" id="PYH47158.1"/>
    </source>
</evidence>
<reference evidence="1 2" key="1">
    <citation type="submission" date="2016-12" db="EMBL/GenBank/DDBJ databases">
        <title>The genomes of Aspergillus section Nigri reveals drivers in fungal speciation.</title>
        <authorList>
            <consortium name="DOE Joint Genome Institute"/>
            <person name="Vesth T.C."/>
            <person name="Nybo J."/>
            <person name="Theobald S."/>
            <person name="Brandl J."/>
            <person name="Frisvad J.C."/>
            <person name="Nielsen K.F."/>
            <person name="Lyhne E.K."/>
            <person name="Kogle M.E."/>
            <person name="Kuo A."/>
            <person name="Riley R."/>
            <person name="Clum A."/>
            <person name="Nolan M."/>
            <person name="Lipzen A."/>
            <person name="Salamov A."/>
            <person name="Henrissat B."/>
            <person name="Wiebenga A."/>
            <person name="De Vries R.P."/>
            <person name="Grigoriev I.V."/>
            <person name="Mortensen U.H."/>
            <person name="Andersen M.R."/>
            <person name="Baker S.E."/>
        </authorList>
    </citation>
    <scope>NUCLEOTIDE SEQUENCE [LARGE SCALE GENOMIC DNA]</scope>
    <source>
        <strain evidence="1 2">JOP 1030-1</strain>
    </source>
</reference>
<keyword evidence="2" id="KW-1185">Reference proteome</keyword>
<organism evidence="1 2">
    <name type="scientific">Aspergillus saccharolyticus JOP 1030-1</name>
    <dbReference type="NCBI Taxonomy" id="1450539"/>
    <lineage>
        <taxon>Eukaryota</taxon>
        <taxon>Fungi</taxon>
        <taxon>Dikarya</taxon>
        <taxon>Ascomycota</taxon>
        <taxon>Pezizomycotina</taxon>
        <taxon>Eurotiomycetes</taxon>
        <taxon>Eurotiomycetidae</taxon>
        <taxon>Eurotiales</taxon>
        <taxon>Aspergillaceae</taxon>
        <taxon>Aspergillus</taxon>
        <taxon>Aspergillus subgen. Circumdati</taxon>
    </lineage>
</organism>